<dbReference type="Gene3D" id="3.30.200.20">
    <property type="entry name" value="Phosphorylase Kinase, domain 1"/>
    <property type="match status" value="1"/>
</dbReference>
<dbReference type="InterPro" id="IPR011009">
    <property type="entry name" value="Kinase-like_dom_sf"/>
</dbReference>
<evidence type="ECO:0000256" key="8">
    <source>
        <dbReference type="ARBA" id="ARBA00022777"/>
    </source>
</evidence>
<keyword evidence="6" id="KW-0808">Transferase</keyword>
<keyword evidence="4" id="KW-0963">Cytoplasm</keyword>
<organism evidence="16 17">
    <name type="scientific">Ditylenchus destructor</name>
    <dbReference type="NCBI Taxonomy" id="166010"/>
    <lineage>
        <taxon>Eukaryota</taxon>
        <taxon>Metazoa</taxon>
        <taxon>Ecdysozoa</taxon>
        <taxon>Nematoda</taxon>
        <taxon>Chromadorea</taxon>
        <taxon>Rhabditida</taxon>
        <taxon>Tylenchina</taxon>
        <taxon>Tylenchomorpha</taxon>
        <taxon>Sphaerularioidea</taxon>
        <taxon>Anguinidae</taxon>
        <taxon>Anguininae</taxon>
        <taxon>Ditylenchus</taxon>
    </lineage>
</organism>
<evidence type="ECO:0000256" key="12">
    <source>
        <dbReference type="ARBA" id="ARBA00047430"/>
    </source>
</evidence>
<evidence type="ECO:0000256" key="9">
    <source>
        <dbReference type="ARBA" id="ARBA00022840"/>
    </source>
</evidence>
<evidence type="ECO:0000256" key="14">
    <source>
        <dbReference type="SAM" id="MobiDB-lite"/>
    </source>
</evidence>
<keyword evidence="8 16" id="KW-0418">Kinase</keyword>
<evidence type="ECO:0000256" key="7">
    <source>
        <dbReference type="ARBA" id="ARBA00022741"/>
    </source>
</evidence>
<dbReference type="EMBL" id="JAKKPZ010000001">
    <property type="protein sequence ID" value="KAI1729008.1"/>
    <property type="molecule type" value="Genomic_DNA"/>
</dbReference>
<dbReference type="SUPFAM" id="SSF56112">
    <property type="entry name" value="Protein kinase-like (PK-like)"/>
    <property type="match status" value="1"/>
</dbReference>
<dbReference type="GO" id="GO:0035556">
    <property type="term" value="P:intracellular signal transduction"/>
    <property type="evidence" value="ECO:0007669"/>
    <property type="project" value="TreeGrafter"/>
</dbReference>
<comment type="cofactor">
    <cofactor evidence="1">
        <name>Mg(2+)</name>
        <dbReference type="ChEBI" id="CHEBI:18420"/>
    </cofactor>
</comment>
<evidence type="ECO:0000259" key="15">
    <source>
        <dbReference type="PROSITE" id="PS50011"/>
    </source>
</evidence>
<feature type="domain" description="Protein kinase" evidence="15">
    <location>
        <begin position="194"/>
        <end position="474"/>
    </location>
</feature>
<evidence type="ECO:0000256" key="6">
    <source>
        <dbReference type="ARBA" id="ARBA00022679"/>
    </source>
</evidence>
<comment type="caution">
    <text evidence="16">The sequence shown here is derived from an EMBL/GenBank/DDBJ whole genome shotgun (WGS) entry which is preliminary data.</text>
</comment>
<dbReference type="EC" id="2.7.11.17" evidence="3"/>
<dbReference type="FunFam" id="3.30.200.20:FF:000429">
    <property type="entry name" value="Calcium/calmodulin-dependent protein kinase kinase"/>
    <property type="match status" value="1"/>
</dbReference>
<keyword evidence="5" id="KW-0723">Serine/threonine-protein kinase</keyword>
<dbReference type="GO" id="GO:0005634">
    <property type="term" value="C:nucleus"/>
    <property type="evidence" value="ECO:0007669"/>
    <property type="project" value="UniProtKB-ARBA"/>
</dbReference>
<keyword evidence="10" id="KW-0112">Calmodulin-binding</keyword>
<feature type="compositionally biased region" description="Polar residues" evidence="14">
    <location>
        <begin position="616"/>
        <end position="630"/>
    </location>
</feature>
<dbReference type="AlphaFoldDB" id="A0AAD4NGJ6"/>
<dbReference type="InterPro" id="IPR008271">
    <property type="entry name" value="Ser/Thr_kinase_AS"/>
</dbReference>
<dbReference type="CDD" id="cd14118">
    <property type="entry name" value="STKc_CAMKK"/>
    <property type="match status" value="1"/>
</dbReference>
<dbReference type="GO" id="GO:0004683">
    <property type="term" value="F:calcium/calmodulin-dependent protein kinase activity"/>
    <property type="evidence" value="ECO:0007669"/>
    <property type="project" value="UniProtKB-EC"/>
</dbReference>
<comment type="catalytic activity">
    <reaction evidence="11">
        <text>L-threonyl-[protein] + ATP = O-phospho-L-threonyl-[protein] + ADP + H(+)</text>
        <dbReference type="Rhea" id="RHEA:46608"/>
        <dbReference type="Rhea" id="RHEA-COMP:11060"/>
        <dbReference type="Rhea" id="RHEA-COMP:11605"/>
        <dbReference type="ChEBI" id="CHEBI:15378"/>
        <dbReference type="ChEBI" id="CHEBI:30013"/>
        <dbReference type="ChEBI" id="CHEBI:30616"/>
        <dbReference type="ChEBI" id="CHEBI:61977"/>
        <dbReference type="ChEBI" id="CHEBI:456216"/>
        <dbReference type="EC" id="2.7.11.17"/>
    </reaction>
</comment>
<comment type="catalytic activity">
    <reaction evidence="12">
        <text>L-seryl-[protein] + ATP = O-phospho-L-seryl-[protein] + ADP + H(+)</text>
        <dbReference type="Rhea" id="RHEA:17989"/>
        <dbReference type="Rhea" id="RHEA-COMP:9863"/>
        <dbReference type="Rhea" id="RHEA-COMP:11604"/>
        <dbReference type="ChEBI" id="CHEBI:15378"/>
        <dbReference type="ChEBI" id="CHEBI:29999"/>
        <dbReference type="ChEBI" id="CHEBI:30616"/>
        <dbReference type="ChEBI" id="CHEBI:83421"/>
        <dbReference type="ChEBI" id="CHEBI:456216"/>
        <dbReference type="EC" id="2.7.11.17"/>
    </reaction>
</comment>
<dbReference type="SMART" id="SM00220">
    <property type="entry name" value="S_TKc"/>
    <property type="match status" value="1"/>
</dbReference>
<feature type="region of interest" description="Disordered" evidence="14">
    <location>
        <begin position="525"/>
        <end position="630"/>
    </location>
</feature>
<evidence type="ECO:0000256" key="13">
    <source>
        <dbReference type="PROSITE-ProRule" id="PRU10141"/>
    </source>
</evidence>
<dbReference type="GO" id="GO:0005737">
    <property type="term" value="C:cytoplasm"/>
    <property type="evidence" value="ECO:0007669"/>
    <property type="project" value="UniProtKB-SubCell"/>
</dbReference>
<evidence type="ECO:0000256" key="11">
    <source>
        <dbReference type="ARBA" id="ARBA00047307"/>
    </source>
</evidence>
<evidence type="ECO:0000256" key="10">
    <source>
        <dbReference type="ARBA" id="ARBA00022860"/>
    </source>
</evidence>
<dbReference type="GO" id="GO:0005524">
    <property type="term" value="F:ATP binding"/>
    <property type="evidence" value="ECO:0007669"/>
    <property type="project" value="UniProtKB-UniRule"/>
</dbReference>
<dbReference type="FunFam" id="1.10.510.10:FF:000571">
    <property type="entry name" value="Maternal embryonic leucine zipper kinase"/>
    <property type="match status" value="1"/>
</dbReference>
<feature type="compositionally biased region" description="Polar residues" evidence="14">
    <location>
        <begin position="556"/>
        <end position="565"/>
    </location>
</feature>
<dbReference type="PANTHER" id="PTHR24346:SF77">
    <property type="entry name" value="SERINE THREONINE PROTEIN KINASE"/>
    <property type="match status" value="1"/>
</dbReference>
<sequence length="706" mass="79097">MFPILKIGAKLSNPISSFKTNDGDSLCNNGPSDTNEVSDNLHQDRPTLFRHIPTIFRLSHHIRRHRMSGTENLSNDHATTAAESCATPRTTAPGFLINNAPAMDSPRISSAGFLSVSQMVRQSSDTTHNNRRLMRSMAVDNHHHDTRPATSACTLAVDDNTLMMQISPTLQRPTRLVTVVDQQANENYIQLNQYRLMEEIGQGSYGIVKLAYNERDKNLYAMKVLDKLKLVKNFACFRPPPARKNKAAPSAVHKNPLQLVQKEIAILKKLSHPNVVKLVEVLDDPNDNYLYMVFEYVERRSLLELPTENPLDEQTAWKYFRDTLKGLEYLHFQKIVHRDIKPSNLLLSDTGQVKIADFGVSCEFEGIDAFLTGTAGTPAFMAPEALTEDSSHFYSGRAQDIWSLGITLYALVYGIVPFWDAYVIALHKKIKNDPVNFPESPIISDEMKELILGMLKKDPGHRLLLQELKENVWVTRDGSRPMSSEEDNCQLVTVTEEEIENCVRVIPRLDTLILVKAMGHRKRFGNPFRKERSGTNSSQSLKFRRKSSSVKEPIFNMQQSASPVSPSVMGPIPPSSPREPSEEMENHISAPRYVPEKQNKRESMSNGPRPPLPPHTIQTRHSYTNLPSTSNTCQKSMNHVVSKTITTTATTNTTDQVLLKRIETIAIDQNIAAQNGYASSAVTGAHAGLNQINQNQKTTIVASSQP</sequence>
<evidence type="ECO:0000256" key="4">
    <source>
        <dbReference type="ARBA" id="ARBA00022490"/>
    </source>
</evidence>
<feature type="compositionally biased region" description="Basic and acidic residues" evidence="14">
    <location>
        <begin position="594"/>
        <end position="603"/>
    </location>
</feature>
<dbReference type="PROSITE" id="PS00108">
    <property type="entry name" value="PROTEIN_KINASE_ST"/>
    <property type="match status" value="1"/>
</dbReference>
<keyword evidence="7 13" id="KW-0547">Nucleotide-binding</keyword>
<gene>
    <name evidence="16" type="ORF">DdX_01222</name>
</gene>
<proteinExistence type="predicted"/>
<keyword evidence="17" id="KW-1185">Reference proteome</keyword>
<evidence type="ECO:0000313" key="16">
    <source>
        <dbReference type="EMBL" id="KAI1729008.1"/>
    </source>
</evidence>
<dbReference type="Pfam" id="PF00069">
    <property type="entry name" value="Pkinase"/>
    <property type="match status" value="1"/>
</dbReference>
<protein>
    <recommendedName>
        <fullName evidence="3">calcium/calmodulin-dependent protein kinase</fullName>
        <ecNumber evidence="3">2.7.11.17</ecNumber>
    </recommendedName>
</protein>
<evidence type="ECO:0000256" key="1">
    <source>
        <dbReference type="ARBA" id="ARBA00001946"/>
    </source>
</evidence>
<evidence type="ECO:0000256" key="5">
    <source>
        <dbReference type="ARBA" id="ARBA00022527"/>
    </source>
</evidence>
<accession>A0AAD4NGJ6</accession>
<evidence type="ECO:0000256" key="3">
    <source>
        <dbReference type="ARBA" id="ARBA00012434"/>
    </source>
</evidence>
<dbReference type="InterPro" id="IPR000719">
    <property type="entry name" value="Prot_kinase_dom"/>
</dbReference>
<dbReference type="PROSITE" id="PS50011">
    <property type="entry name" value="PROTEIN_KINASE_DOM"/>
    <property type="match status" value="1"/>
</dbReference>
<dbReference type="InterPro" id="IPR017441">
    <property type="entry name" value="Protein_kinase_ATP_BS"/>
</dbReference>
<evidence type="ECO:0000313" key="17">
    <source>
        <dbReference type="Proteomes" id="UP001201812"/>
    </source>
</evidence>
<dbReference type="PROSITE" id="PS00107">
    <property type="entry name" value="PROTEIN_KINASE_ATP"/>
    <property type="match status" value="1"/>
</dbReference>
<keyword evidence="9 13" id="KW-0067">ATP-binding</keyword>
<dbReference type="GO" id="GO:0005516">
    <property type="term" value="F:calmodulin binding"/>
    <property type="evidence" value="ECO:0007669"/>
    <property type="project" value="UniProtKB-KW"/>
</dbReference>
<dbReference type="Proteomes" id="UP001201812">
    <property type="component" value="Unassembled WGS sequence"/>
</dbReference>
<dbReference type="PANTHER" id="PTHR24346">
    <property type="entry name" value="MAP/MICROTUBULE AFFINITY-REGULATING KINASE"/>
    <property type="match status" value="1"/>
</dbReference>
<evidence type="ECO:0000256" key="2">
    <source>
        <dbReference type="ARBA" id="ARBA00004496"/>
    </source>
</evidence>
<name>A0AAD4NGJ6_9BILA</name>
<comment type="subcellular location">
    <subcellularLocation>
        <location evidence="2">Cytoplasm</location>
    </subcellularLocation>
</comment>
<feature type="binding site" evidence="13">
    <location>
        <position position="223"/>
    </location>
    <ligand>
        <name>ATP</name>
        <dbReference type="ChEBI" id="CHEBI:30616"/>
    </ligand>
</feature>
<dbReference type="Gene3D" id="1.10.510.10">
    <property type="entry name" value="Transferase(Phosphotransferase) domain 1"/>
    <property type="match status" value="1"/>
</dbReference>
<reference evidence="16" key="1">
    <citation type="submission" date="2022-01" db="EMBL/GenBank/DDBJ databases">
        <title>Genome Sequence Resource for Two Populations of Ditylenchus destructor, the Migratory Endoparasitic Phytonematode.</title>
        <authorList>
            <person name="Zhang H."/>
            <person name="Lin R."/>
            <person name="Xie B."/>
        </authorList>
    </citation>
    <scope>NUCLEOTIDE SEQUENCE</scope>
    <source>
        <strain evidence="16">BazhouSP</strain>
    </source>
</reference>